<keyword evidence="5 6" id="KW-0472">Membrane</keyword>
<feature type="transmembrane region" description="Helical" evidence="6">
    <location>
        <begin position="106"/>
        <end position="130"/>
    </location>
</feature>
<feature type="transmembrane region" description="Helical" evidence="6">
    <location>
        <begin position="246"/>
        <end position="267"/>
    </location>
</feature>
<feature type="transmembrane region" description="Helical" evidence="6">
    <location>
        <begin position="81"/>
        <end position="100"/>
    </location>
</feature>
<comment type="subcellular location">
    <subcellularLocation>
        <location evidence="1 6">Membrane</location>
        <topology evidence="1 6">Multi-pass membrane protein</topology>
    </subcellularLocation>
</comment>
<dbReference type="SUPFAM" id="SSF103481">
    <property type="entry name" value="Multidrug resistance efflux transporter EmrE"/>
    <property type="match status" value="1"/>
</dbReference>
<feature type="transmembrane region" description="Helical" evidence="6">
    <location>
        <begin position="48"/>
        <end position="69"/>
    </location>
</feature>
<feature type="transmembrane region" description="Helical" evidence="6">
    <location>
        <begin position="274"/>
        <end position="295"/>
    </location>
</feature>
<accession>A0AAP0JRB0</accession>
<protein>
    <recommendedName>
        <fullName evidence="6">WAT1-related protein</fullName>
    </recommendedName>
</protein>
<proteinExistence type="inferred from homology"/>
<dbReference type="InterPro" id="IPR037185">
    <property type="entry name" value="EmrE-like"/>
</dbReference>
<feature type="transmembrane region" description="Helical" evidence="6">
    <location>
        <begin position="210"/>
        <end position="231"/>
    </location>
</feature>
<evidence type="ECO:0000256" key="6">
    <source>
        <dbReference type="RuleBase" id="RU363077"/>
    </source>
</evidence>
<evidence type="ECO:0000256" key="3">
    <source>
        <dbReference type="ARBA" id="ARBA00022692"/>
    </source>
</evidence>
<organism evidence="8 9">
    <name type="scientific">Stephania japonica</name>
    <dbReference type="NCBI Taxonomy" id="461633"/>
    <lineage>
        <taxon>Eukaryota</taxon>
        <taxon>Viridiplantae</taxon>
        <taxon>Streptophyta</taxon>
        <taxon>Embryophyta</taxon>
        <taxon>Tracheophyta</taxon>
        <taxon>Spermatophyta</taxon>
        <taxon>Magnoliopsida</taxon>
        <taxon>Ranunculales</taxon>
        <taxon>Menispermaceae</taxon>
        <taxon>Menispermoideae</taxon>
        <taxon>Cissampelideae</taxon>
        <taxon>Stephania</taxon>
    </lineage>
</organism>
<feature type="domain" description="EamA" evidence="7">
    <location>
        <begin position="20"/>
        <end position="144"/>
    </location>
</feature>
<comment type="caution">
    <text evidence="8">The sequence shown here is derived from an EMBL/GenBank/DDBJ whole genome shotgun (WGS) entry which is preliminary data.</text>
</comment>
<dbReference type="Proteomes" id="UP001417504">
    <property type="component" value="Unassembled WGS sequence"/>
</dbReference>
<keyword evidence="9" id="KW-1185">Reference proteome</keyword>
<keyword evidence="4 6" id="KW-1133">Transmembrane helix</keyword>
<dbReference type="InterPro" id="IPR030184">
    <property type="entry name" value="WAT1-related"/>
</dbReference>
<evidence type="ECO:0000256" key="1">
    <source>
        <dbReference type="ARBA" id="ARBA00004141"/>
    </source>
</evidence>
<evidence type="ECO:0000256" key="2">
    <source>
        <dbReference type="ARBA" id="ARBA00007635"/>
    </source>
</evidence>
<comment type="similarity">
    <text evidence="2 6">Belongs to the drug/metabolite transporter (DMT) superfamily. Plant drug/metabolite exporter (P-DME) (TC 2.A.7.4) family.</text>
</comment>
<dbReference type="GO" id="GO:0022857">
    <property type="term" value="F:transmembrane transporter activity"/>
    <property type="evidence" value="ECO:0007669"/>
    <property type="project" value="InterPro"/>
</dbReference>
<evidence type="ECO:0000313" key="9">
    <source>
        <dbReference type="Proteomes" id="UP001417504"/>
    </source>
</evidence>
<feature type="transmembrane region" description="Helical" evidence="6">
    <location>
        <begin position="301"/>
        <end position="320"/>
    </location>
</feature>
<dbReference type="InterPro" id="IPR000620">
    <property type="entry name" value="EamA_dom"/>
</dbReference>
<name>A0AAP0JRB0_9MAGN</name>
<feature type="transmembrane region" description="Helical" evidence="6">
    <location>
        <begin position="174"/>
        <end position="198"/>
    </location>
</feature>
<dbReference type="EMBL" id="JBBNAE010000003">
    <property type="protein sequence ID" value="KAK9138838.1"/>
    <property type="molecule type" value="Genomic_DNA"/>
</dbReference>
<dbReference type="GO" id="GO:0016020">
    <property type="term" value="C:membrane"/>
    <property type="evidence" value="ECO:0007669"/>
    <property type="project" value="UniProtKB-SubCell"/>
</dbReference>
<reference evidence="8 9" key="1">
    <citation type="submission" date="2024-01" db="EMBL/GenBank/DDBJ databases">
        <title>Genome assemblies of Stephania.</title>
        <authorList>
            <person name="Yang L."/>
        </authorList>
    </citation>
    <scope>NUCLEOTIDE SEQUENCE [LARGE SCALE GENOMIC DNA]</scope>
    <source>
        <strain evidence="8">QJT</strain>
        <tissue evidence="8">Leaf</tissue>
    </source>
</reference>
<gene>
    <name evidence="8" type="ORF">Sjap_009432</name>
</gene>
<keyword evidence="3 6" id="KW-0812">Transmembrane</keyword>
<dbReference type="PANTHER" id="PTHR31218">
    <property type="entry name" value="WAT1-RELATED PROTEIN"/>
    <property type="match status" value="1"/>
</dbReference>
<dbReference type="AlphaFoldDB" id="A0AAP0JRB0"/>
<evidence type="ECO:0000256" key="5">
    <source>
        <dbReference type="ARBA" id="ARBA00023136"/>
    </source>
</evidence>
<dbReference type="Pfam" id="PF00892">
    <property type="entry name" value="EamA"/>
    <property type="match status" value="2"/>
</dbReference>
<feature type="domain" description="EamA" evidence="7">
    <location>
        <begin position="180"/>
        <end position="318"/>
    </location>
</feature>
<feature type="transmembrane region" description="Helical" evidence="6">
    <location>
        <begin position="142"/>
        <end position="162"/>
    </location>
</feature>
<evidence type="ECO:0000256" key="4">
    <source>
        <dbReference type="ARBA" id="ARBA00022989"/>
    </source>
</evidence>
<feature type="transmembrane region" description="Helical" evidence="6">
    <location>
        <begin position="20"/>
        <end position="36"/>
    </location>
</feature>
<sequence length="344" mass="37757">MVMMMEWSHWRKTAKKVSPYVYIVLAQVIAATYAVMSKLVFTGGTDPVVFNVYQFIAASLFMGPLAFFFERKSRPPLTLSITCWIFFQALLGATLFQTLFSESLSYISSTAQSAIINLFPAFTYVLSVILRQERAELNRVRGVGKLLGTAVSVTGALTLIFWKNGSVRATVVSSLGSVNIGYAIATLGVLSLSTWLVLQGPVMTRYPAELSIVAMMYMFATLQTAAIAAFTSREPSKWKLNFDLELINILFGGILNSGIGIYIFSWCAGKKGPLFTAVFAPLNLLLTAVMEIAIVGDKLSVGSLVGSVMIVGGLYLFLWSKSKEETTQDMEDKDLVIPFLMENP</sequence>
<evidence type="ECO:0000259" key="7">
    <source>
        <dbReference type="Pfam" id="PF00892"/>
    </source>
</evidence>
<evidence type="ECO:0000313" key="8">
    <source>
        <dbReference type="EMBL" id="KAK9138838.1"/>
    </source>
</evidence>